<keyword evidence="2" id="KW-1185">Reference proteome</keyword>
<gene>
    <name evidence="1" type="ORF">GCM10009682_28490</name>
</gene>
<comment type="caution">
    <text evidence="1">The sequence shown here is derived from an EMBL/GenBank/DDBJ whole genome shotgun (WGS) entry which is preliminary data.</text>
</comment>
<reference evidence="2" key="1">
    <citation type="journal article" date="2019" name="Int. J. Syst. Evol. Microbiol.">
        <title>The Global Catalogue of Microorganisms (GCM) 10K type strain sequencing project: providing services to taxonomists for standard genome sequencing and annotation.</title>
        <authorList>
            <consortium name="The Broad Institute Genomics Platform"/>
            <consortium name="The Broad Institute Genome Sequencing Center for Infectious Disease"/>
            <person name="Wu L."/>
            <person name="Ma J."/>
        </authorList>
    </citation>
    <scope>NUCLEOTIDE SEQUENCE [LARGE SCALE GENOMIC DNA]</scope>
    <source>
        <strain evidence="2">JCM 13250</strain>
    </source>
</reference>
<proteinExistence type="predicted"/>
<protein>
    <submittedName>
        <fullName evidence="1">Uncharacterized protein</fullName>
    </submittedName>
</protein>
<evidence type="ECO:0000313" key="2">
    <source>
        <dbReference type="Proteomes" id="UP001500218"/>
    </source>
</evidence>
<dbReference type="Proteomes" id="UP001500218">
    <property type="component" value="Unassembled WGS sequence"/>
</dbReference>
<dbReference type="EMBL" id="BAAALT010000076">
    <property type="protein sequence ID" value="GAA1805004.1"/>
    <property type="molecule type" value="Genomic_DNA"/>
</dbReference>
<organism evidence="1 2">
    <name type="scientific">Luedemannella flava</name>
    <dbReference type="NCBI Taxonomy" id="349316"/>
    <lineage>
        <taxon>Bacteria</taxon>
        <taxon>Bacillati</taxon>
        <taxon>Actinomycetota</taxon>
        <taxon>Actinomycetes</taxon>
        <taxon>Micromonosporales</taxon>
        <taxon>Micromonosporaceae</taxon>
        <taxon>Luedemannella</taxon>
    </lineage>
</organism>
<evidence type="ECO:0000313" key="1">
    <source>
        <dbReference type="EMBL" id="GAA1805004.1"/>
    </source>
</evidence>
<dbReference type="InterPro" id="IPR017938">
    <property type="entry name" value="Riboflavin_synthase-like_b-brl"/>
</dbReference>
<dbReference type="SUPFAM" id="SSF63380">
    <property type="entry name" value="Riboflavin synthase domain-like"/>
    <property type="match status" value="1"/>
</dbReference>
<accession>A0ABP4Y9X3</accession>
<name>A0ABP4Y9X3_9ACTN</name>
<dbReference type="RefSeq" id="WP_344130847.1">
    <property type="nucleotide sequence ID" value="NZ_BAAALT010000076.1"/>
</dbReference>
<sequence length="95" mass="10090">MTTAIAPMVACRPDAALPRPYRVVSRLRHTDDTATIEIAPTVEAAPAFAPGQFAMVTAFGAGWCGHCQLGPLLLCRDGPVVGYDVSAPLLRVREL</sequence>